<dbReference type="RefSeq" id="XP_002764872.1">
    <property type="nucleotide sequence ID" value="XM_002764826.1"/>
</dbReference>
<dbReference type="Proteomes" id="UP000007800">
    <property type="component" value="Unassembled WGS sequence"/>
</dbReference>
<keyword evidence="2" id="KW-1185">Reference proteome</keyword>
<evidence type="ECO:0000313" key="1">
    <source>
        <dbReference type="EMBL" id="EEQ97589.1"/>
    </source>
</evidence>
<organism evidence="2">
    <name type="scientific">Perkinsus marinus (strain ATCC 50983 / TXsc)</name>
    <dbReference type="NCBI Taxonomy" id="423536"/>
    <lineage>
        <taxon>Eukaryota</taxon>
        <taxon>Sar</taxon>
        <taxon>Alveolata</taxon>
        <taxon>Perkinsozoa</taxon>
        <taxon>Perkinsea</taxon>
        <taxon>Perkinsida</taxon>
        <taxon>Perkinsidae</taxon>
        <taxon>Perkinsus</taxon>
    </lineage>
</organism>
<dbReference type="GeneID" id="9036786"/>
<sequence length="53" mass="5634">MVYTLSVKSAMGLSDARLAAAKSCLVLSTATIAPAVLFRLREDHCQALYFSAA</sequence>
<name>C5M0A0_PERM5</name>
<evidence type="ECO:0000313" key="2">
    <source>
        <dbReference type="Proteomes" id="UP000007800"/>
    </source>
</evidence>
<accession>C5M0A0</accession>
<protein>
    <submittedName>
        <fullName evidence="1">Uncharacterized protein</fullName>
    </submittedName>
</protein>
<gene>
    <name evidence="1" type="ORF">Pmar_PMAR028396</name>
</gene>
<dbReference type="InParanoid" id="C5M0A0"/>
<dbReference type="AlphaFoldDB" id="C5M0A0"/>
<dbReference type="EMBL" id="GG687029">
    <property type="protein sequence ID" value="EEQ97589.1"/>
    <property type="molecule type" value="Genomic_DNA"/>
</dbReference>
<reference evidence="1 2" key="1">
    <citation type="submission" date="2008-07" db="EMBL/GenBank/DDBJ databases">
        <authorList>
            <person name="El-Sayed N."/>
            <person name="Caler E."/>
            <person name="Inman J."/>
            <person name="Amedeo P."/>
            <person name="Hass B."/>
            <person name="Wortman J."/>
        </authorList>
    </citation>
    <scope>NUCLEOTIDE SEQUENCE [LARGE SCALE GENOMIC DNA]</scope>
    <source>
        <strain evidence="2">ATCC 50983 / TXsc</strain>
    </source>
</reference>
<proteinExistence type="predicted"/>